<gene>
    <name evidence="1" type="ORF">FSP39_014663</name>
</gene>
<dbReference type="SUPFAM" id="SSF48371">
    <property type="entry name" value="ARM repeat"/>
    <property type="match status" value="1"/>
</dbReference>
<dbReference type="Proteomes" id="UP001186944">
    <property type="component" value="Unassembled WGS sequence"/>
</dbReference>
<proteinExistence type="predicted"/>
<name>A0AA89BP92_PINIB</name>
<dbReference type="AlphaFoldDB" id="A0AA89BP92"/>
<dbReference type="Pfam" id="PF12755">
    <property type="entry name" value="Vac14_Fab1_bd"/>
    <property type="match status" value="1"/>
</dbReference>
<organism evidence="1 2">
    <name type="scientific">Pinctada imbricata</name>
    <name type="common">Atlantic pearl-oyster</name>
    <name type="synonym">Pinctada martensii</name>
    <dbReference type="NCBI Taxonomy" id="66713"/>
    <lineage>
        <taxon>Eukaryota</taxon>
        <taxon>Metazoa</taxon>
        <taxon>Spiralia</taxon>
        <taxon>Lophotrochozoa</taxon>
        <taxon>Mollusca</taxon>
        <taxon>Bivalvia</taxon>
        <taxon>Autobranchia</taxon>
        <taxon>Pteriomorphia</taxon>
        <taxon>Pterioida</taxon>
        <taxon>Pterioidea</taxon>
        <taxon>Pteriidae</taxon>
        <taxon>Pinctada</taxon>
    </lineage>
</organism>
<dbReference type="EMBL" id="VSWD01000012">
    <property type="protein sequence ID" value="KAK3086172.1"/>
    <property type="molecule type" value="Genomic_DNA"/>
</dbReference>
<accession>A0AA89BP92</accession>
<dbReference type="PANTHER" id="PTHR16023">
    <property type="entry name" value="TAX1 BINDING PROTEIN-RELATED"/>
    <property type="match status" value="1"/>
</dbReference>
<dbReference type="Gene3D" id="1.25.10.10">
    <property type="entry name" value="Leucine-rich Repeat Variant"/>
    <property type="match status" value="1"/>
</dbReference>
<dbReference type="InterPro" id="IPR016024">
    <property type="entry name" value="ARM-type_fold"/>
</dbReference>
<sequence length="254" mass="29243">MNRVYECVRMSPQHSSSEDSSSYVDQLVKPVLASFTDQDSRVRYYACEALYNIVKVCRGFVLPYFNEIFDGLSKLTADPDQNVKNGTELLDRLIKDIVTESPNFDLKAFIPLLRERVYAKNPESRQFIVSWIAVLDAVPDINMLVLLPDIIDGLFQILGDKNSEIRKMCQGVLSEFLEEIKRTRSEVRYEGIANILILHCHSDDDLIQCTAMLWLREFILQADRVMIQYIPGMLNAILPCLQSNQNLVKRKYPL</sequence>
<dbReference type="PANTHER" id="PTHR16023:SF0">
    <property type="entry name" value="PROTEIN VAC14 HOMOLOG"/>
    <property type="match status" value="1"/>
</dbReference>
<comment type="caution">
    <text evidence="1">The sequence shown here is derived from an EMBL/GenBank/DDBJ whole genome shotgun (WGS) entry which is preliminary data.</text>
</comment>
<dbReference type="InterPro" id="IPR026825">
    <property type="entry name" value="Vac14"/>
</dbReference>
<dbReference type="GO" id="GO:0010008">
    <property type="term" value="C:endosome membrane"/>
    <property type="evidence" value="ECO:0007669"/>
    <property type="project" value="TreeGrafter"/>
</dbReference>
<dbReference type="GO" id="GO:0006661">
    <property type="term" value="P:phosphatidylinositol biosynthetic process"/>
    <property type="evidence" value="ECO:0007669"/>
    <property type="project" value="InterPro"/>
</dbReference>
<dbReference type="GO" id="GO:0070772">
    <property type="term" value="C:PAS complex"/>
    <property type="evidence" value="ECO:0007669"/>
    <property type="project" value="InterPro"/>
</dbReference>
<dbReference type="InterPro" id="IPR011989">
    <property type="entry name" value="ARM-like"/>
</dbReference>
<evidence type="ECO:0000313" key="2">
    <source>
        <dbReference type="Proteomes" id="UP001186944"/>
    </source>
</evidence>
<keyword evidence="2" id="KW-1185">Reference proteome</keyword>
<protein>
    <recommendedName>
        <fullName evidence="3">Protein VAC14 homolog</fullName>
    </recommendedName>
</protein>
<evidence type="ECO:0000313" key="1">
    <source>
        <dbReference type="EMBL" id="KAK3086172.1"/>
    </source>
</evidence>
<evidence type="ECO:0008006" key="3">
    <source>
        <dbReference type="Google" id="ProtNLM"/>
    </source>
</evidence>
<reference evidence="1" key="1">
    <citation type="submission" date="2019-08" db="EMBL/GenBank/DDBJ databases">
        <title>The improved chromosome-level genome for the pearl oyster Pinctada fucata martensii using PacBio sequencing and Hi-C.</title>
        <authorList>
            <person name="Zheng Z."/>
        </authorList>
    </citation>
    <scope>NUCLEOTIDE SEQUENCE</scope>
    <source>
        <strain evidence="1">ZZ-2019</strain>
        <tissue evidence="1">Adductor muscle</tissue>
    </source>
</reference>